<proteinExistence type="inferred from homology"/>
<dbReference type="PANTHER" id="PTHR43792">
    <property type="entry name" value="GNAT FAMILY, PUTATIVE (AFU_ORTHOLOGUE AFUA_3G00765)-RELATED-RELATED"/>
    <property type="match status" value="1"/>
</dbReference>
<name>A0A0A1T919_9HYPO</name>
<comment type="similarity">
    <text evidence="3">Belongs to the acetyltransferase family. RimJ subfamily.</text>
</comment>
<dbReference type="Proteomes" id="UP000039046">
    <property type="component" value="Unassembled WGS sequence"/>
</dbReference>
<keyword evidence="2" id="KW-0012">Acyltransferase</keyword>
<dbReference type="Pfam" id="PF13302">
    <property type="entry name" value="Acetyltransf_3"/>
    <property type="match status" value="1"/>
</dbReference>
<evidence type="ECO:0000313" key="5">
    <source>
        <dbReference type="EMBL" id="CEJ82630.1"/>
    </source>
</evidence>
<keyword evidence="1" id="KW-0808">Transferase</keyword>
<dbReference type="InterPro" id="IPR000182">
    <property type="entry name" value="GNAT_dom"/>
</dbReference>
<keyword evidence="6" id="KW-1185">Reference proteome</keyword>
<reference evidence="5 6" key="1">
    <citation type="journal article" date="2015" name="Genome Announc.">
        <title>Draft Genome Sequence and Gene Annotation of the Entomopathogenic Fungus Verticillium hemipterigenum.</title>
        <authorList>
            <person name="Horn F."/>
            <person name="Habel A."/>
            <person name="Scharf D.H."/>
            <person name="Dworschak J."/>
            <person name="Brakhage A.A."/>
            <person name="Guthke R."/>
            <person name="Hertweck C."/>
            <person name="Linde J."/>
        </authorList>
    </citation>
    <scope>NUCLEOTIDE SEQUENCE [LARGE SCALE GENOMIC DNA]</scope>
</reference>
<dbReference type="InterPro" id="IPR016181">
    <property type="entry name" value="Acyl_CoA_acyltransferase"/>
</dbReference>
<dbReference type="InterPro" id="IPR051531">
    <property type="entry name" value="N-acetyltransferase"/>
</dbReference>
<protein>
    <recommendedName>
        <fullName evidence="4">N-acetyltransferase domain-containing protein</fullName>
    </recommendedName>
</protein>
<sequence length="220" mass="24275">MSLQDKILRPAVRLNTTPGTLLVETQRLQLRRTTAADVDHFVQCVGDPDVEAMLSDRFKVPDGVDDSKQYLRGVIEGLVKAERPSDDIGQYPGPVVIFALPGSTFNEHGSEPVPIGNMVVRPGADTGYRTWTIGYMLHRSAWGGGCCTEAVSALVRFLFETWPELLRVQAQVYSHNPASMSVLKKVGFKEEGILRNATEKNGKMLDTITFGLLRTDPILC</sequence>
<evidence type="ECO:0000256" key="1">
    <source>
        <dbReference type="ARBA" id="ARBA00022679"/>
    </source>
</evidence>
<feature type="domain" description="N-acetyltransferase" evidence="4">
    <location>
        <begin position="27"/>
        <end position="189"/>
    </location>
</feature>
<dbReference type="OrthoDB" id="630895at2759"/>
<dbReference type="AlphaFoldDB" id="A0A0A1T919"/>
<gene>
    <name evidence="5" type="ORF">VHEMI02681</name>
</gene>
<dbReference type="HOGENOM" id="CLU_013985_3_4_1"/>
<organism evidence="5 6">
    <name type="scientific">[Torrubiella] hemipterigena</name>
    <dbReference type="NCBI Taxonomy" id="1531966"/>
    <lineage>
        <taxon>Eukaryota</taxon>
        <taxon>Fungi</taxon>
        <taxon>Dikarya</taxon>
        <taxon>Ascomycota</taxon>
        <taxon>Pezizomycotina</taxon>
        <taxon>Sordariomycetes</taxon>
        <taxon>Hypocreomycetidae</taxon>
        <taxon>Hypocreales</taxon>
        <taxon>Clavicipitaceae</taxon>
        <taxon>Clavicipitaceae incertae sedis</taxon>
        <taxon>'Torrubiella' clade</taxon>
    </lineage>
</organism>
<dbReference type="GO" id="GO:0016747">
    <property type="term" value="F:acyltransferase activity, transferring groups other than amino-acyl groups"/>
    <property type="evidence" value="ECO:0007669"/>
    <property type="project" value="InterPro"/>
</dbReference>
<dbReference type="EMBL" id="CDHN01000001">
    <property type="protein sequence ID" value="CEJ82630.1"/>
    <property type="molecule type" value="Genomic_DNA"/>
</dbReference>
<dbReference type="STRING" id="1531966.A0A0A1T919"/>
<dbReference type="PANTHER" id="PTHR43792:SF8">
    <property type="entry name" value="[RIBOSOMAL PROTEIN US5]-ALANINE N-ACETYLTRANSFERASE"/>
    <property type="match status" value="1"/>
</dbReference>
<dbReference type="SUPFAM" id="SSF55729">
    <property type="entry name" value="Acyl-CoA N-acyltransferases (Nat)"/>
    <property type="match status" value="1"/>
</dbReference>
<evidence type="ECO:0000259" key="4">
    <source>
        <dbReference type="Pfam" id="PF13302"/>
    </source>
</evidence>
<evidence type="ECO:0000256" key="2">
    <source>
        <dbReference type="ARBA" id="ARBA00023315"/>
    </source>
</evidence>
<accession>A0A0A1T919</accession>
<evidence type="ECO:0000256" key="3">
    <source>
        <dbReference type="ARBA" id="ARBA00038502"/>
    </source>
</evidence>
<evidence type="ECO:0000313" key="6">
    <source>
        <dbReference type="Proteomes" id="UP000039046"/>
    </source>
</evidence>
<dbReference type="Gene3D" id="3.40.630.30">
    <property type="match status" value="1"/>
</dbReference>